<feature type="domain" description="CCHC-type" evidence="3">
    <location>
        <begin position="175"/>
        <end position="188"/>
    </location>
</feature>
<sequence>MNTRRTPARRVEENDVQNEVPPYVEQDSKVLKVIKSLLWKEVGEDPEEFITEVYKTVHAMGVTSRKKAQLALVANLVREECPSAMLHVDITVARLILYTQSIEESKLKRIARNLKRGGSSDQDQPRVRKRAQTQEEPRSAKVKFERGGGSQNEKPICFTCGKRHYGKCLAGTNGCFGCGKDDHKVRDCTTIAARGRESNKVAPNVPKDDVQKNEAFLCTPE</sequence>
<comment type="caution">
    <text evidence="4">The sequence shown here is derived from an EMBL/GenBank/DDBJ whole genome shotgun (WGS) entry which is preliminary data.</text>
</comment>
<dbReference type="GO" id="GO:0003676">
    <property type="term" value="F:nucleic acid binding"/>
    <property type="evidence" value="ECO:0007669"/>
    <property type="project" value="InterPro"/>
</dbReference>
<dbReference type="EMBL" id="RXGB01000966">
    <property type="protein sequence ID" value="TMX00969.1"/>
    <property type="molecule type" value="Genomic_DNA"/>
</dbReference>
<organism evidence="4">
    <name type="scientific">Solanum chilense</name>
    <name type="common">Tomato</name>
    <name type="synonym">Lycopersicon chilense</name>
    <dbReference type="NCBI Taxonomy" id="4083"/>
    <lineage>
        <taxon>Eukaryota</taxon>
        <taxon>Viridiplantae</taxon>
        <taxon>Streptophyta</taxon>
        <taxon>Embryophyta</taxon>
        <taxon>Tracheophyta</taxon>
        <taxon>Spermatophyta</taxon>
        <taxon>Magnoliopsida</taxon>
        <taxon>eudicotyledons</taxon>
        <taxon>Gunneridae</taxon>
        <taxon>Pentapetalae</taxon>
        <taxon>asterids</taxon>
        <taxon>lamiids</taxon>
        <taxon>Solanales</taxon>
        <taxon>Solanaceae</taxon>
        <taxon>Solanoideae</taxon>
        <taxon>Solaneae</taxon>
        <taxon>Solanum</taxon>
        <taxon>Solanum subgen. Lycopersicon</taxon>
    </lineage>
</organism>
<keyword evidence="1" id="KW-0863">Zinc-finger</keyword>
<name>A0A6N2C3P3_SOLCI</name>
<evidence type="ECO:0000256" key="2">
    <source>
        <dbReference type="SAM" id="MobiDB-lite"/>
    </source>
</evidence>
<evidence type="ECO:0000259" key="3">
    <source>
        <dbReference type="PROSITE" id="PS50158"/>
    </source>
</evidence>
<keyword evidence="1" id="KW-0479">Metal-binding</keyword>
<gene>
    <name evidence="4" type="ORF">EJD97_025522</name>
</gene>
<dbReference type="AlphaFoldDB" id="A0A6N2C3P3"/>
<proteinExistence type="predicted"/>
<dbReference type="Gene3D" id="4.10.60.10">
    <property type="entry name" value="Zinc finger, CCHC-type"/>
    <property type="match status" value="1"/>
</dbReference>
<protein>
    <recommendedName>
        <fullName evidence="3">CCHC-type domain-containing protein</fullName>
    </recommendedName>
</protein>
<keyword evidence="1" id="KW-0862">Zinc</keyword>
<dbReference type="PROSITE" id="PS50158">
    <property type="entry name" value="ZF_CCHC"/>
    <property type="match status" value="1"/>
</dbReference>
<dbReference type="InterPro" id="IPR001878">
    <property type="entry name" value="Znf_CCHC"/>
</dbReference>
<evidence type="ECO:0000256" key="1">
    <source>
        <dbReference type="PROSITE-ProRule" id="PRU00047"/>
    </source>
</evidence>
<feature type="compositionally biased region" description="Basic and acidic residues" evidence="2">
    <location>
        <begin position="132"/>
        <end position="146"/>
    </location>
</feature>
<reference evidence="4" key="1">
    <citation type="submission" date="2019-05" db="EMBL/GenBank/DDBJ databases">
        <title>The de novo reference genome and transcriptome assemblies of the wild tomato species Solanum chilense.</title>
        <authorList>
            <person name="Stam R."/>
            <person name="Nosenko T."/>
            <person name="Hoerger A.C."/>
            <person name="Stephan W."/>
            <person name="Seidel M.A."/>
            <person name="Kuhn J.M.M."/>
            <person name="Haberer G."/>
            <person name="Tellier A."/>
        </authorList>
    </citation>
    <scope>NUCLEOTIDE SEQUENCE</scope>
    <source>
        <tissue evidence="4">Mature leaves</tissue>
    </source>
</reference>
<evidence type="ECO:0000313" key="4">
    <source>
        <dbReference type="EMBL" id="TMX00969.1"/>
    </source>
</evidence>
<accession>A0A6N2C3P3</accession>
<dbReference type="GO" id="GO:0008270">
    <property type="term" value="F:zinc ion binding"/>
    <property type="evidence" value="ECO:0007669"/>
    <property type="project" value="UniProtKB-KW"/>
</dbReference>
<feature type="region of interest" description="Disordered" evidence="2">
    <location>
        <begin position="113"/>
        <end position="149"/>
    </location>
</feature>